<evidence type="ECO:0000256" key="1">
    <source>
        <dbReference type="SAM" id="MobiDB-lite"/>
    </source>
</evidence>
<feature type="signal peptide" evidence="2">
    <location>
        <begin position="1"/>
        <end position="24"/>
    </location>
</feature>
<feature type="region of interest" description="Disordered" evidence="1">
    <location>
        <begin position="183"/>
        <end position="223"/>
    </location>
</feature>
<dbReference type="AlphaFoldDB" id="A0A7S1AYP3"/>
<name>A0A7S1AYP3_NOCSC</name>
<evidence type="ECO:0008006" key="4">
    <source>
        <dbReference type="Google" id="ProtNLM"/>
    </source>
</evidence>
<evidence type="ECO:0000256" key="2">
    <source>
        <dbReference type="SAM" id="SignalP"/>
    </source>
</evidence>
<reference evidence="3" key="1">
    <citation type="submission" date="2021-01" db="EMBL/GenBank/DDBJ databases">
        <authorList>
            <person name="Corre E."/>
            <person name="Pelletier E."/>
            <person name="Niang G."/>
            <person name="Scheremetjew M."/>
            <person name="Finn R."/>
            <person name="Kale V."/>
            <person name="Holt S."/>
            <person name="Cochrane G."/>
            <person name="Meng A."/>
            <person name="Brown T."/>
            <person name="Cohen L."/>
        </authorList>
    </citation>
    <scope>NUCLEOTIDE SEQUENCE</scope>
</reference>
<proteinExistence type="predicted"/>
<keyword evidence="2" id="KW-0732">Signal</keyword>
<protein>
    <recommendedName>
        <fullName evidence="4">SnoaL-like domain-containing protein</fullName>
    </recommendedName>
</protein>
<feature type="compositionally biased region" description="Basic and acidic residues" evidence="1">
    <location>
        <begin position="201"/>
        <end position="216"/>
    </location>
</feature>
<sequence>MAQVAGIFRRWRVLVLHIRVRLLGSFMDFLCPFVGKSVPVDGDKITAMLNIIQPSLSSATHLSLPSADMVSELLTSQHFLRSRNACEFWADDKVIRWSPHEWAVGKVFSGPPGMSFEWRFTGRLQSGSEEHVLEIPGFSIGEVEEHRLCSVKSYFDVSDFKQRYPKFDKVVARLPCEEAVVEQSTSTADSKHVDTEEDTEKDTCEPEAKRLRHDASEVEAEVG</sequence>
<evidence type="ECO:0000313" key="3">
    <source>
        <dbReference type="EMBL" id="CAD8868859.1"/>
    </source>
</evidence>
<organism evidence="3">
    <name type="scientific">Noctiluca scintillans</name>
    <name type="common">Sea sparkle</name>
    <name type="synonym">Red tide dinoflagellate</name>
    <dbReference type="NCBI Taxonomy" id="2966"/>
    <lineage>
        <taxon>Eukaryota</taxon>
        <taxon>Sar</taxon>
        <taxon>Alveolata</taxon>
        <taxon>Dinophyceae</taxon>
        <taxon>Noctilucales</taxon>
        <taxon>Noctilucaceae</taxon>
        <taxon>Noctiluca</taxon>
    </lineage>
</organism>
<gene>
    <name evidence="3" type="ORF">NSCI0253_LOCUS43215</name>
</gene>
<feature type="chain" id="PRO_5030716422" description="SnoaL-like domain-containing protein" evidence="2">
    <location>
        <begin position="25"/>
        <end position="223"/>
    </location>
</feature>
<accession>A0A7S1AYP3</accession>
<dbReference type="EMBL" id="HBFQ01061036">
    <property type="protein sequence ID" value="CAD8868859.1"/>
    <property type="molecule type" value="Transcribed_RNA"/>
</dbReference>